<evidence type="ECO:0000313" key="1">
    <source>
        <dbReference type="EMBL" id="WSB95846.1"/>
    </source>
</evidence>
<dbReference type="EMBL" id="CP109109">
    <property type="protein sequence ID" value="WSB95846.1"/>
    <property type="molecule type" value="Genomic_DNA"/>
</dbReference>
<reference evidence="1" key="1">
    <citation type="submission" date="2022-10" db="EMBL/GenBank/DDBJ databases">
        <title>The complete genomes of actinobacterial strains from the NBC collection.</title>
        <authorList>
            <person name="Joergensen T.S."/>
            <person name="Alvarez Arevalo M."/>
            <person name="Sterndorff E.B."/>
            <person name="Faurdal D."/>
            <person name="Vuksanovic O."/>
            <person name="Mourched A.-S."/>
            <person name="Charusanti P."/>
            <person name="Shaw S."/>
            <person name="Blin K."/>
            <person name="Weber T."/>
        </authorList>
    </citation>
    <scope>NUCLEOTIDE SEQUENCE</scope>
    <source>
        <strain evidence="1">NBC 01771</strain>
    </source>
</reference>
<keyword evidence="2" id="KW-1185">Reference proteome</keyword>
<evidence type="ECO:0000313" key="2">
    <source>
        <dbReference type="Proteomes" id="UP001348369"/>
    </source>
</evidence>
<gene>
    <name evidence="1" type="ORF">OG835_01630</name>
</gene>
<organism evidence="1 2">
    <name type="scientific">Streptomyces scopuliridis</name>
    <dbReference type="NCBI Taxonomy" id="452529"/>
    <lineage>
        <taxon>Bacteria</taxon>
        <taxon>Bacillati</taxon>
        <taxon>Actinomycetota</taxon>
        <taxon>Actinomycetes</taxon>
        <taxon>Kitasatosporales</taxon>
        <taxon>Streptomycetaceae</taxon>
        <taxon>Streptomyces</taxon>
    </lineage>
</organism>
<proteinExistence type="predicted"/>
<dbReference type="Proteomes" id="UP001348369">
    <property type="component" value="Chromosome"/>
</dbReference>
<protein>
    <submittedName>
        <fullName evidence="1">Helix-turn-helix domain-containing protein</fullName>
    </submittedName>
</protein>
<accession>A0ACD4ZCX3</accession>
<name>A0ACD4ZCX3_9ACTN</name>
<sequence length="256" mass="28259">MPDGCIADVDDIGTLIVPGMDGIPKTEPETVRALGRLAGRAQRVAAVCTGAFLLAPTGLLDGREAVTHWQFTEEFSDRFPRITLRPPNSVVTDGHLTTSGGAASGLDLALSLVEEDLGRDVARRTARLLVTYLRTPGGQAQFAALRIREARNPALREVQLQVFATPGEDWSLRALARRAGLSDRHVTRLFRTQVGMTAREYVERVRVTVAARMLIESHQRPDVIARESGFGTEATMRRSFLRLLQVPPTEYRNRFS</sequence>